<dbReference type="SUPFAM" id="SSF54695">
    <property type="entry name" value="POZ domain"/>
    <property type="match status" value="1"/>
</dbReference>
<dbReference type="PROSITE" id="PS50097">
    <property type="entry name" value="BTB"/>
    <property type="match status" value="1"/>
</dbReference>
<dbReference type="Proteomes" id="UP000799424">
    <property type="component" value="Unassembled WGS sequence"/>
</dbReference>
<feature type="domain" description="BTB" evidence="2">
    <location>
        <begin position="40"/>
        <end position="108"/>
    </location>
</feature>
<dbReference type="InterPro" id="IPR000210">
    <property type="entry name" value="BTB/POZ_dom"/>
</dbReference>
<dbReference type="EMBL" id="MU006241">
    <property type="protein sequence ID" value="KAF2820303.1"/>
    <property type="molecule type" value="Genomic_DNA"/>
</dbReference>
<evidence type="ECO:0000313" key="4">
    <source>
        <dbReference type="Proteomes" id="UP000799424"/>
    </source>
</evidence>
<dbReference type="Gene3D" id="3.30.710.10">
    <property type="entry name" value="Potassium Channel Kv1.1, Chain A"/>
    <property type="match status" value="1"/>
</dbReference>
<dbReference type="OrthoDB" id="3800455at2759"/>
<feature type="region of interest" description="Disordered" evidence="1">
    <location>
        <begin position="454"/>
        <end position="476"/>
    </location>
</feature>
<dbReference type="InterPro" id="IPR011333">
    <property type="entry name" value="SKP1/BTB/POZ_sf"/>
</dbReference>
<evidence type="ECO:0000313" key="3">
    <source>
        <dbReference type="EMBL" id="KAF2820303.1"/>
    </source>
</evidence>
<reference evidence="3" key="1">
    <citation type="journal article" date="2020" name="Stud. Mycol.">
        <title>101 Dothideomycetes genomes: a test case for predicting lifestyles and emergence of pathogens.</title>
        <authorList>
            <person name="Haridas S."/>
            <person name="Albert R."/>
            <person name="Binder M."/>
            <person name="Bloem J."/>
            <person name="Labutti K."/>
            <person name="Salamov A."/>
            <person name="Andreopoulos B."/>
            <person name="Baker S."/>
            <person name="Barry K."/>
            <person name="Bills G."/>
            <person name="Bluhm B."/>
            <person name="Cannon C."/>
            <person name="Castanera R."/>
            <person name="Culley D."/>
            <person name="Daum C."/>
            <person name="Ezra D."/>
            <person name="Gonzalez J."/>
            <person name="Henrissat B."/>
            <person name="Kuo A."/>
            <person name="Liang C."/>
            <person name="Lipzen A."/>
            <person name="Lutzoni F."/>
            <person name="Magnuson J."/>
            <person name="Mondo S."/>
            <person name="Nolan M."/>
            <person name="Ohm R."/>
            <person name="Pangilinan J."/>
            <person name="Park H.-J."/>
            <person name="Ramirez L."/>
            <person name="Alfaro M."/>
            <person name="Sun H."/>
            <person name="Tritt A."/>
            <person name="Yoshinaga Y."/>
            <person name="Zwiers L.-H."/>
            <person name="Turgeon B."/>
            <person name="Goodwin S."/>
            <person name="Spatafora J."/>
            <person name="Crous P."/>
            <person name="Grigoriev I."/>
        </authorList>
    </citation>
    <scope>NUCLEOTIDE SEQUENCE</scope>
    <source>
        <strain evidence="3">CBS 113818</strain>
    </source>
</reference>
<dbReference type="AlphaFoldDB" id="A0A6A6ZHT5"/>
<organism evidence="3 4">
    <name type="scientific">Ophiobolus disseminans</name>
    <dbReference type="NCBI Taxonomy" id="1469910"/>
    <lineage>
        <taxon>Eukaryota</taxon>
        <taxon>Fungi</taxon>
        <taxon>Dikarya</taxon>
        <taxon>Ascomycota</taxon>
        <taxon>Pezizomycotina</taxon>
        <taxon>Dothideomycetes</taxon>
        <taxon>Pleosporomycetidae</taxon>
        <taxon>Pleosporales</taxon>
        <taxon>Pleosporineae</taxon>
        <taxon>Phaeosphaeriaceae</taxon>
        <taxon>Ophiobolus</taxon>
    </lineage>
</organism>
<feature type="region of interest" description="Disordered" evidence="1">
    <location>
        <begin position="369"/>
        <end position="394"/>
    </location>
</feature>
<proteinExistence type="predicted"/>
<sequence>MSPSPPPTALQSSRAFEAQQRHPSKVSCISLSYRPAPASFDTQIRIKVLGNNTSTSFSSFRGVLSSASGYFARALSGRWATNNGDEVEIEDDAKIFQYFVNFAHTGSIVDGLQDLDVEYVLPNPAGGEVEWPVALHDDAYEGAGAGPKVSFDDLVELYGFADRRDVPALSDCVVSVMLEKIAAGDGLPVETLERLLTKTVAGKNSLMFQMLVEIGARCVDLKDFEEYMDDVPKEYMLAVLGRQREIVLHDQLTAEAERQDASQASWFDNIFGGQMPPYATNFPYGNRPRGGNSTIHRPAPPSPYAVSNFANSLASINSLPHPFPQPQHLGHRQPYPQHRGASPTAPGPAPQAFHHSYLASNPTTGQAQLASMLRSVSSQPTAPAHAHPSMQHPHYPLSQLYADLRDAGGPDMQYVSSTCTSPVLYQYGTSSSVTGGRNMHHVSTSFAPRISNVRNSSTTRRSNLQARTGGNPAPYDPFGAQIPGAGRPVPYDLFGSQILDTGRAAEGVERGMERDVLRACRWHVHE</sequence>
<keyword evidence="4" id="KW-1185">Reference proteome</keyword>
<feature type="compositionally biased region" description="Polar residues" evidence="1">
    <location>
        <begin position="369"/>
        <end position="381"/>
    </location>
</feature>
<protein>
    <recommendedName>
        <fullName evidence="2">BTB domain-containing protein</fullName>
    </recommendedName>
</protein>
<accession>A0A6A6ZHT5</accession>
<evidence type="ECO:0000259" key="2">
    <source>
        <dbReference type="PROSITE" id="PS50097"/>
    </source>
</evidence>
<evidence type="ECO:0000256" key="1">
    <source>
        <dbReference type="SAM" id="MobiDB-lite"/>
    </source>
</evidence>
<name>A0A6A6ZHT5_9PLEO</name>
<feature type="compositionally biased region" description="Low complexity" evidence="1">
    <location>
        <begin position="454"/>
        <end position="463"/>
    </location>
</feature>
<feature type="region of interest" description="Disordered" evidence="1">
    <location>
        <begin position="317"/>
        <end position="357"/>
    </location>
</feature>
<dbReference type="CDD" id="cd18186">
    <property type="entry name" value="BTB_POZ_ZBTB_KLHL-like"/>
    <property type="match status" value="1"/>
</dbReference>
<gene>
    <name evidence="3" type="ORF">CC86DRAFT_412179</name>
</gene>